<proteinExistence type="predicted"/>
<dbReference type="EMBL" id="CM000158">
    <property type="protein sequence ID" value="KRJ99678.1"/>
    <property type="molecule type" value="Genomic_DNA"/>
</dbReference>
<organism evidence="1 2">
    <name type="scientific">Drosophila yakuba</name>
    <name type="common">Fruit fly</name>
    <dbReference type="NCBI Taxonomy" id="7245"/>
    <lineage>
        <taxon>Eukaryota</taxon>
        <taxon>Metazoa</taxon>
        <taxon>Ecdysozoa</taxon>
        <taxon>Arthropoda</taxon>
        <taxon>Hexapoda</taxon>
        <taxon>Insecta</taxon>
        <taxon>Pterygota</taxon>
        <taxon>Neoptera</taxon>
        <taxon>Endopterygota</taxon>
        <taxon>Diptera</taxon>
        <taxon>Brachycera</taxon>
        <taxon>Muscomorpha</taxon>
        <taxon>Ephydroidea</taxon>
        <taxon>Drosophilidae</taxon>
        <taxon>Drosophila</taxon>
        <taxon>Sophophora</taxon>
    </lineage>
</organism>
<dbReference type="AlphaFoldDB" id="A0A0R1DRQ6"/>
<dbReference type="Proteomes" id="UP000002282">
    <property type="component" value="Chromosome 2R"/>
</dbReference>
<evidence type="ECO:0000313" key="2">
    <source>
        <dbReference type="Proteomes" id="UP000002282"/>
    </source>
</evidence>
<keyword evidence="2" id="KW-1185">Reference proteome</keyword>
<dbReference type="KEGG" id="dya:Dyak_GE28059"/>
<gene>
    <name evidence="1" type="primary">Dyak\GE28059</name>
    <name evidence="1" type="synonym">GE28059</name>
    <name evidence="1" type="ORF">Dyak_GE28059</name>
</gene>
<reference evidence="1 2" key="1">
    <citation type="journal article" date="2007" name="Nature">
        <title>Evolution of genes and genomes on the Drosophila phylogeny.</title>
        <authorList>
            <consortium name="Drosophila 12 Genomes Consortium"/>
            <person name="Clark A.G."/>
            <person name="Eisen M.B."/>
            <person name="Smith D.R."/>
            <person name="Bergman C.M."/>
            <person name="Oliver B."/>
            <person name="Markow T.A."/>
            <person name="Kaufman T.C."/>
            <person name="Kellis M."/>
            <person name="Gelbart W."/>
            <person name="Iyer V.N."/>
            <person name="Pollard D.A."/>
            <person name="Sackton T.B."/>
            <person name="Larracuente A.M."/>
            <person name="Singh N.D."/>
            <person name="Abad J.P."/>
            <person name="Abt D.N."/>
            <person name="Adryan B."/>
            <person name="Aguade M."/>
            <person name="Akashi H."/>
            <person name="Anderson W.W."/>
            <person name="Aquadro C.F."/>
            <person name="Ardell D.H."/>
            <person name="Arguello R."/>
            <person name="Artieri C.G."/>
            <person name="Barbash D.A."/>
            <person name="Barker D."/>
            <person name="Barsanti P."/>
            <person name="Batterham P."/>
            <person name="Batzoglou S."/>
            <person name="Begun D."/>
            <person name="Bhutkar A."/>
            <person name="Blanco E."/>
            <person name="Bosak S.A."/>
            <person name="Bradley R.K."/>
            <person name="Brand A.D."/>
            <person name="Brent M.R."/>
            <person name="Brooks A.N."/>
            <person name="Brown R.H."/>
            <person name="Butlin R.K."/>
            <person name="Caggese C."/>
            <person name="Calvi B.R."/>
            <person name="Bernardo de Carvalho A."/>
            <person name="Caspi A."/>
            <person name="Castrezana S."/>
            <person name="Celniker S.E."/>
            <person name="Chang J.L."/>
            <person name="Chapple C."/>
            <person name="Chatterji S."/>
            <person name="Chinwalla A."/>
            <person name="Civetta A."/>
            <person name="Clifton S.W."/>
            <person name="Comeron J.M."/>
            <person name="Costello J.C."/>
            <person name="Coyne J.A."/>
            <person name="Daub J."/>
            <person name="David R.G."/>
            <person name="Delcher A.L."/>
            <person name="Delehaunty K."/>
            <person name="Do C.B."/>
            <person name="Ebling H."/>
            <person name="Edwards K."/>
            <person name="Eickbush T."/>
            <person name="Evans J.D."/>
            <person name="Filipski A."/>
            <person name="Findeiss S."/>
            <person name="Freyhult E."/>
            <person name="Fulton L."/>
            <person name="Fulton R."/>
            <person name="Garcia A.C."/>
            <person name="Gardiner A."/>
            <person name="Garfield D.A."/>
            <person name="Garvin B.E."/>
            <person name="Gibson G."/>
            <person name="Gilbert D."/>
            <person name="Gnerre S."/>
            <person name="Godfrey J."/>
            <person name="Good R."/>
            <person name="Gotea V."/>
            <person name="Gravely B."/>
            <person name="Greenberg A.J."/>
            <person name="Griffiths-Jones S."/>
            <person name="Gross S."/>
            <person name="Guigo R."/>
            <person name="Gustafson E.A."/>
            <person name="Haerty W."/>
            <person name="Hahn M.W."/>
            <person name="Halligan D.L."/>
            <person name="Halpern A.L."/>
            <person name="Halter G.M."/>
            <person name="Han M.V."/>
            <person name="Heger A."/>
            <person name="Hillier L."/>
            <person name="Hinrichs A.S."/>
            <person name="Holmes I."/>
            <person name="Hoskins R.A."/>
            <person name="Hubisz M.J."/>
            <person name="Hultmark D."/>
            <person name="Huntley M.A."/>
            <person name="Jaffe D.B."/>
            <person name="Jagadeeshan S."/>
            <person name="Jeck W.R."/>
            <person name="Johnson J."/>
            <person name="Jones C.D."/>
            <person name="Jordan W.C."/>
            <person name="Karpen G.H."/>
            <person name="Kataoka E."/>
            <person name="Keightley P.D."/>
            <person name="Kheradpour P."/>
            <person name="Kirkness E.F."/>
            <person name="Koerich L.B."/>
            <person name="Kristiansen K."/>
            <person name="Kudrna D."/>
            <person name="Kulathinal R.J."/>
            <person name="Kumar S."/>
            <person name="Kwok R."/>
            <person name="Lander E."/>
            <person name="Langley C.H."/>
            <person name="Lapoint R."/>
            <person name="Lazzaro B.P."/>
            <person name="Lee S.J."/>
            <person name="Levesque L."/>
            <person name="Li R."/>
            <person name="Lin C.F."/>
            <person name="Lin M.F."/>
            <person name="Lindblad-Toh K."/>
            <person name="Llopart A."/>
            <person name="Long M."/>
            <person name="Low L."/>
            <person name="Lozovsky E."/>
            <person name="Lu J."/>
            <person name="Luo M."/>
            <person name="Machado C.A."/>
            <person name="Makalowski W."/>
            <person name="Marzo M."/>
            <person name="Matsuda M."/>
            <person name="Matzkin L."/>
            <person name="McAllister B."/>
            <person name="McBride C.S."/>
            <person name="McKernan B."/>
            <person name="McKernan K."/>
            <person name="Mendez-Lago M."/>
            <person name="Minx P."/>
            <person name="Mollenhauer M.U."/>
            <person name="Montooth K."/>
            <person name="Mount S.M."/>
            <person name="Mu X."/>
            <person name="Myers E."/>
            <person name="Negre B."/>
            <person name="Newfeld S."/>
            <person name="Nielsen R."/>
            <person name="Noor M.A."/>
            <person name="O'Grady P."/>
            <person name="Pachter L."/>
            <person name="Papaceit M."/>
            <person name="Parisi M.J."/>
            <person name="Parisi M."/>
            <person name="Parts L."/>
            <person name="Pedersen J.S."/>
            <person name="Pesole G."/>
            <person name="Phillippy A.M."/>
            <person name="Ponting C.P."/>
            <person name="Pop M."/>
            <person name="Porcelli D."/>
            <person name="Powell J.R."/>
            <person name="Prohaska S."/>
            <person name="Pruitt K."/>
            <person name="Puig M."/>
            <person name="Quesneville H."/>
            <person name="Ram K.R."/>
            <person name="Rand D."/>
            <person name="Rasmussen M.D."/>
            <person name="Reed L.K."/>
            <person name="Reenan R."/>
            <person name="Reily A."/>
            <person name="Remington K.A."/>
            <person name="Rieger T.T."/>
            <person name="Ritchie M.G."/>
            <person name="Robin C."/>
            <person name="Rogers Y.H."/>
            <person name="Rohde C."/>
            <person name="Rozas J."/>
            <person name="Rubenfield M.J."/>
            <person name="Ruiz A."/>
            <person name="Russo S."/>
            <person name="Salzberg S.L."/>
            <person name="Sanchez-Gracia A."/>
            <person name="Saranga D.J."/>
            <person name="Sato H."/>
            <person name="Schaeffer S.W."/>
            <person name="Schatz M.C."/>
            <person name="Schlenke T."/>
            <person name="Schwartz R."/>
            <person name="Segarra C."/>
            <person name="Singh R.S."/>
            <person name="Sirot L."/>
            <person name="Sirota M."/>
            <person name="Sisneros N.B."/>
            <person name="Smith C.D."/>
            <person name="Smith T.F."/>
            <person name="Spieth J."/>
            <person name="Stage D.E."/>
            <person name="Stark A."/>
            <person name="Stephan W."/>
            <person name="Strausberg R.L."/>
            <person name="Strempel S."/>
            <person name="Sturgill D."/>
            <person name="Sutton G."/>
            <person name="Sutton G.G."/>
            <person name="Tao W."/>
            <person name="Teichmann S."/>
            <person name="Tobari Y.N."/>
            <person name="Tomimura Y."/>
            <person name="Tsolas J.M."/>
            <person name="Valente V.L."/>
            <person name="Venter E."/>
            <person name="Venter J.C."/>
            <person name="Vicario S."/>
            <person name="Vieira F.G."/>
            <person name="Vilella A.J."/>
            <person name="Villasante A."/>
            <person name="Walenz B."/>
            <person name="Wang J."/>
            <person name="Wasserman M."/>
            <person name="Watts T."/>
            <person name="Wilson D."/>
            <person name="Wilson R.K."/>
            <person name="Wing R.A."/>
            <person name="Wolfner M.F."/>
            <person name="Wong A."/>
            <person name="Wong G.K."/>
            <person name="Wu C.I."/>
            <person name="Wu G."/>
            <person name="Yamamoto D."/>
            <person name="Yang H.P."/>
            <person name="Yang S.P."/>
            <person name="Yorke J.A."/>
            <person name="Yoshida K."/>
            <person name="Zdobnov E."/>
            <person name="Zhang P."/>
            <person name="Zhang Y."/>
            <person name="Zimin A.V."/>
            <person name="Baldwin J."/>
            <person name="Abdouelleil A."/>
            <person name="Abdulkadir J."/>
            <person name="Abebe A."/>
            <person name="Abera B."/>
            <person name="Abreu J."/>
            <person name="Acer S.C."/>
            <person name="Aftuck L."/>
            <person name="Alexander A."/>
            <person name="An P."/>
            <person name="Anderson E."/>
            <person name="Anderson S."/>
            <person name="Arachi H."/>
            <person name="Azer M."/>
            <person name="Bachantsang P."/>
            <person name="Barry A."/>
            <person name="Bayul T."/>
            <person name="Berlin A."/>
            <person name="Bessette D."/>
            <person name="Bloom T."/>
            <person name="Blye J."/>
            <person name="Boguslavskiy L."/>
            <person name="Bonnet C."/>
            <person name="Boukhgalter B."/>
            <person name="Bourzgui I."/>
            <person name="Brown A."/>
            <person name="Cahill P."/>
            <person name="Channer S."/>
            <person name="Cheshatsang Y."/>
            <person name="Chuda L."/>
            <person name="Citroen M."/>
            <person name="Collymore A."/>
            <person name="Cooke P."/>
            <person name="Costello M."/>
            <person name="D'Aco K."/>
            <person name="Daza R."/>
            <person name="De Haan G."/>
            <person name="DeGray S."/>
            <person name="DeMaso C."/>
            <person name="Dhargay N."/>
            <person name="Dooley K."/>
            <person name="Dooley E."/>
            <person name="Doricent M."/>
            <person name="Dorje P."/>
            <person name="Dorjee K."/>
            <person name="Dupes A."/>
            <person name="Elong R."/>
            <person name="Falk J."/>
            <person name="Farina A."/>
            <person name="Faro S."/>
            <person name="Ferguson D."/>
            <person name="Fisher S."/>
            <person name="Foley C.D."/>
            <person name="Franke A."/>
            <person name="Friedrich D."/>
            <person name="Gadbois L."/>
            <person name="Gearin G."/>
            <person name="Gearin C.R."/>
            <person name="Giannoukos G."/>
            <person name="Goode T."/>
            <person name="Graham J."/>
            <person name="Grandbois E."/>
            <person name="Grewal S."/>
            <person name="Gyaltsen K."/>
            <person name="Hafez N."/>
            <person name="Hagos B."/>
            <person name="Hall J."/>
            <person name="Henson C."/>
            <person name="Hollinger A."/>
            <person name="Honan T."/>
            <person name="Huard M.D."/>
            <person name="Hughes L."/>
            <person name="Hurhula B."/>
            <person name="Husby M.E."/>
            <person name="Kamat A."/>
            <person name="Kanga B."/>
            <person name="Kashin S."/>
            <person name="Khazanovich D."/>
            <person name="Kisner P."/>
            <person name="Lance K."/>
            <person name="Lara M."/>
            <person name="Lee W."/>
            <person name="Lennon N."/>
            <person name="Letendre F."/>
            <person name="LeVine R."/>
            <person name="Lipovsky A."/>
            <person name="Liu X."/>
            <person name="Liu J."/>
            <person name="Liu S."/>
            <person name="Lokyitsang T."/>
            <person name="Lokyitsang Y."/>
            <person name="Lubonja R."/>
            <person name="Lui A."/>
            <person name="MacDonald P."/>
            <person name="Magnisalis V."/>
            <person name="Maru K."/>
            <person name="Matthews C."/>
            <person name="McCusker W."/>
            <person name="McDonough S."/>
            <person name="Mehta T."/>
            <person name="Meldrim J."/>
            <person name="Meneus L."/>
            <person name="Mihai O."/>
            <person name="Mihalev A."/>
            <person name="Mihova T."/>
            <person name="Mittelman R."/>
            <person name="Mlenga V."/>
            <person name="Montmayeur A."/>
            <person name="Mulrain L."/>
            <person name="Navidi A."/>
            <person name="Naylor J."/>
            <person name="Negash T."/>
            <person name="Nguyen T."/>
            <person name="Nguyen N."/>
            <person name="Nicol R."/>
            <person name="Norbu C."/>
            <person name="Norbu N."/>
            <person name="Novod N."/>
            <person name="O'Neill B."/>
            <person name="Osman S."/>
            <person name="Markiewicz E."/>
            <person name="Oyono O.L."/>
            <person name="Patti C."/>
            <person name="Phunkhang P."/>
            <person name="Pierre F."/>
            <person name="Priest M."/>
            <person name="Raghuraman S."/>
            <person name="Rege F."/>
            <person name="Reyes R."/>
            <person name="Rise C."/>
            <person name="Rogov P."/>
            <person name="Ross K."/>
            <person name="Ryan E."/>
            <person name="Settipalli S."/>
            <person name="Shea T."/>
            <person name="Sherpa N."/>
            <person name="Shi L."/>
            <person name="Shih D."/>
            <person name="Sparrow T."/>
            <person name="Spaulding J."/>
            <person name="Stalker J."/>
            <person name="Stange-Thomann N."/>
            <person name="Stavropoulos S."/>
            <person name="Stone C."/>
            <person name="Strader C."/>
            <person name="Tesfaye S."/>
            <person name="Thomson T."/>
            <person name="Thoulutsang Y."/>
            <person name="Thoulutsang D."/>
            <person name="Topham K."/>
            <person name="Topping I."/>
            <person name="Tsamla T."/>
            <person name="Vassiliev H."/>
            <person name="Vo A."/>
            <person name="Wangchuk T."/>
            <person name="Wangdi T."/>
            <person name="Weiand M."/>
            <person name="Wilkinson J."/>
            <person name="Wilson A."/>
            <person name="Yadav S."/>
            <person name="Young G."/>
            <person name="Yu Q."/>
            <person name="Zembek L."/>
            <person name="Zhong D."/>
            <person name="Zimmer A."/>
            <person name="Zwirko Z."/>
            <person name="Jaffe D.B."/>
            <person name="Alvarez P."/>
            <person name="Brockman W."/>
            <person name="Butler J."/>
            <person name="Chin C."/>
            <person name="Gnerre S."/>
            <person name="Grabherr M."/>
            <person name="Kleber M."/>
            <person name="Mauceli E."/>
            <person name="MacCallum I."/>
        </authorList>
    </citation>
    <scope>NUCLEOTIDE SEQUENCE [LARGE SCALE GENOMIC DNA]</scope>
    <source>
        <strain evidence="2">Tai18E2 / Tucson 14021-0261.01</strain>
    </source>
</reference>
<name>A0A0R1DRQ6_DROYA</name>
<evidence type="ECO:0000313" key="1">
    <source>
        <dbReference type="EMBL" id="KRJ99678.1"/>
    </source>
</evidence>
<accession>A0A0R1DRQ6</accession>
<sequence length="63" mass="7372">MLSIIAATFESKFIKHNLQREHIVHFCAFFLCQYMKDVWNRGQILCLSRIQSNGHSIHAPNLN</sequence>
<protein>
    <submittedName>
        <fullName evidence="1">Uncharacterized protein</fullName>
    </submittedName>
</protein>
<reference evidence="1 2" key="2">
    <citation type="journal article" date="2007" name="PLoS Biol.">
        <title>Principles of genome evolution in the Drosophila melanogaster species group.</title>
        <authorList>
            <person name="Ranz J.M."/>
            <person name="Maurin D."/>
            <person name="Chan Y.S."/>
            <person name="von Grotthuss M."/>
            <person name="Hillier L.W."/>
            <person name="Roote J."/>
            <person name="Ashburner M."/>
            <person name="Bergman C.M."/>
        </authorList>
    </citation>
    <scope>NUCLEOTIDE SEQUENCE [LARGE SCALE GENOMIC DNA]</scope>
    <source>
        <strain evidence="2">Tai18E2 / Tucson 14021-0261.01</strain>
    </source>
</reference>